<accession>A0A841C028</accession>
<dbReference type="InterPro" id="IPR032466">
    <property type="entry name" value="Metal_Hydrolase"/>
</dbReference>
<dbReference type="PANTHER" id="PTHR43135">
    <property type="entry name" value="ALPHA-D-RIBOSE 1-METHYLPHOSPHONATE 5-TRIPHOSPHATE DIPHOSPHATASE"/>
    <property type="match status" value="1"/>
</dbReference>
<dbReference type="RefSeq" id="WP_184844264.1">
    <property type="nucleotide sequence ID" value="NZ_JACHMN010000003.1"/>
</dbReference>
<dbReference type="SUPFAM" id="SSF51338">
    <property type="entry name" value="Composite domain of metallo-dependent hydrolases"/>
    <property type="match status" value="1"/>
</dbReference>
<dbReference type="SUPFAM" id="SSF51556">
    <property type="entry name" value="Metallo-dependent hydrolases"/>
    <property type="match status" value="1"/>
</dbReference>
<dbReference type="Pfam" id="PF01979">
    <property type="entry name" value="Amidohydro_1"/>
    <property type="match status" value="1"/>
</dbReference>
<protein>
    <submittedName>
        <fullName evidence="2">Imidazolonepropionase-like amidohydrolase</fullName>
    </submittedName>
</protein>
<dbReference type="AlphaFoldDB" id="A0A841C028"/>
<evidence type="ECO:0000313" key="3">
    <source>
        <dbReference type="Proteomes" id="UP000587527"/>
    </source>
</evidence>
<feature type="domain" description="Amidohydrolase-related" evidence="1">
    <location>
        <begin position="50"/>
        <end position="386"/>
    </location>
</feature>
<reference evidence="2 3" key="1">
    <citation type="submission" date="2020-08" db="EMBL/GenBank/DDBJ databases">
        <title>Sequencing the genomes of 1000 actinobacteria strains.</title>
        <authorList>
            <person name="Klenk H.-P."/>
        </authorList>
    </citation>
    <scope>NUCLEOTIDE SEQUENCE [LARGE SCALE GENOMIC DNA]</scope>
    <source>
        <strain evidence="2 3">DSM 45362</strain>
    </source>
</reference>
<dbReference type="Gene3D" id="3.20.20.140">
    <property type="entry name" value="Metal-dependent hydrolases"/>
    <property type="match status" value="1"/>
</dbReference>
<dbReference type="GO" id="GO:0016810">
    <property type="term" value="F:hydrolase activity, acting on carbon-nitrogen (but not peptide) bonds"/>
    <property type="evidence" value="ECO:0007669"/>
    <property type="project" value="InterPro"/>
</dbReference>
<dbReference type="InterPro" id="IPR057744">
    <property type="entry name" value="OTAase-like"/>
</dbReference>
<evidence type="ECO:0000259" key="1">
    <source>
        <dbReference type="Pfam" id="PF01979"/>
    </source>
</evidence>
<keyword evidence="3" id="KW-1185">Reference proteome</keyword>
<organism evidence="2 3">
    <name type="scientific">Allocatelliglobosispora scoriae</name>
    <dbReference type="NCBI Taxonomy" id="643052"/>
    <lineage>
        <taxon>Bacteria</taxon>
        <taxon>Bacillati</taxon>
        <taxon>Actinomycetota</taxon>
        <taxon>Actinomycetes</taxon>
        <taxon>Micromonosporales</taxon>
        <taxon>Micromonosporaceae</taxon>
        <taxon>Allocatelliglobosispora</taxon>
    </lineage>
</organism>
<evidence type="ECO:0000313" key="2">
    <source>
        <dbReference type="EMBL" id="MBB5873295.1"/>
    </source>
</evidence>
<gene>
    <name evidence="2" type="ORF">F4553_006729</name>
</gene>
<name>A0A841C028_9ACTN</name>
<dbReference type="EMBL" id="JACHMN010000003">
    <property type="protein sequence ID" value="MBB5873295.1"/>
    <property type="molecule type" value="Genomic_DNA"/>
</dbReference>
<dbReference type="PANTHER" id="PTHR43135:SF3">
    <property type="entry name" value="ALPHA-D-RIBOSE 1-METHYLPHOSPHONATE 5-TRIPHOSPHATE DIPHOSPHATASE"/>
    <property type="match status" value="1"/>
</dbReference>
<comment type="caution">
    <text evidence="2">The sequence shown here is derived from an EMBL/GenBank/DDBJ whole genome shotgun (WGS) entry which is preliminary data.</text>
</comment>
<dbReference type="InterPro" id="IPR006680">
    <property type="entry name" value="Amidohydro-rel"/>
</dbReference>
<dbReference type="InterPro" id="IPR051781">
    <property type="entry name" value="Metallo-dep_Hydrolase"/>
</dbReference>
<dbReference type="Gene3D" id="2.30.40.10">
    <property type="entry name" value="Urease, subunit C, domain 1"/>
    <property type="match status" value="1"/>
</dbReference>
<dbReference type="Proteomes" id="UP000587527">
    <property type="component" value="Unassembled WGS sequence"/>
</dbReference>
<keyword evidence="2" id="KW-0378">Hydrolase</keyword>
<proteinExistence type="predicted"/>
<dbReference type="InterPro" id="IPR011059">
    <property type="entry name" value="Metal-dep_hydrolase_composite"/>
</dbReference>
<dbReference type="CDD" id="cd01299">
    <property type="entry name" value="Met_dep_hydrolase_A"/>
    <property type="match status" value="1"/>
</dbReference>
<sequence length="387" mass="40038">MQAILAARLFDGVDAVPIDRPVVLVDDGRIAGVGAEVPAGAEVVDLGDVTLLPGLVDAHIHLCLDAGTNPVGRLATIGDDELRVEMRAAARRALLGGVTTIRDLGDRSYLALGLRDEFAADLTAGPQLLTAGPPITTPRGHCWFLGGETEGVEGIRAAVRERAERGVDVIKVMATGGELTVGTWPYQAQFSVEELRAAVDEAHRHGLPITAHAHGVAGIANATAAGVDTVEHCSFITPTGATADQAVIDGLVAAGVTVSATLGHLPGFTATPRTVSLIADLNVVFARIRESGVRVICSSDAGIGPAKPHDVLPYGAGEMVELLGYSTAYALRSVTSMAAQECRVGDRKGRIAPGFDADLLAVDGDPLADITALRSISAVIRGGQRVR</sequence>